<evidence type="ECO:0000256" key="5">
    <source>
        <dbReference type="ARBA" id="ARBA00023136"/>
    </source>
</evidence>
<organism evidence="8 9">
    <name type="scientific">Isobaculum melis</name>
    <dbReference type="NCBI Taxonomy" id="142588"/>
    <lineage>
        <taxon>Bacteria</taxon>
        <taxon>Bacillati</taxon>
        <taxon>Bacillota</taxon>
        <taxon>Bacilli</taxon>
        <taxon>Lactobacillales</taxon>
        <taxon>Carnobacteriaceae</taxon>
        <taxon>Isobaculum</taxon>
    </lineage>
</organism>
<evidence type="ECO:0000256" key="1">
    <source>
        <dbReference type="ARBA" id="ARBA00004651"/>
    </source>
</evidence>
<protein>
    <submittedName>
        <fullName evidence="8">FtsX-like permease family protein</fullName>
    </submittedName>
</protein>
<evidence type="ECO:0000313" key="8">
    <source>
        <dbReference type="EMBL" id="SER93031.1"/>
    </source>
</evidence>
<evidence type="ECO:0000256" key="4">
    <source>
        <dbReference type="ARBA" id="ARBA00022989"/>
    </source>
</evidence>
<dbReference type="Proteomes" id="UP000198948">
    <property type="component" value="Unassembled WGS sequence"/>
</dbReference>
<sequence>MNFILSSMGMTSFICFYLAIFLGFLMIRKMTKMTIRMRKQELLIVSAIGAQKKDIKKAFYAKSVFVGMISAGISLLLSGLFYLLFYLNKADLLGWMAPAIQYSIAWIFPFILFNIAGSILVEMSSVKRTVKSVLIDTI</sequence>
<proteinExistence type="predicted"/>
<comment type="subcellular location">
    <subcellularLocation>
        <location evidence="1">Cell membrane</location>
        <topology evidence="1">Multi-pass membrane protein</topology>
    </subcellularLocation>
</comment>
<keyword evidence="2" id="KW-1003">Cell membrane</keyword>
<dbReference type="AlphaFoldDB" id="A0A1H9T783"/>
<feature type="transmembrane region" description="Helical" evidence="6">
    <location>
        <begin position="64"/>
        <end position="87"/>
    </location>
</feature>
<keyword evidence="5 6" id="KW-0472">Membrane</keyword>
<feature type="transmembrane region" description="Helical" evidence="6">
    <location>
        <begin position="6"/>
        <end position="27"/>
    </location>
</feature>
<evidence type="ECO:0000256" key="3">
    <source>
        <dbReference type="ARBA" id="ARBA00022692"/>
    </source>
</evidence>
<accession>A0A1H9T783</accession>
<evidence type="ECO:0000256" key="2">
    <source>
        <dbReference type="ARBA" id="ARBA00022475"/>
    </source>
</evidence>
<feature type="domain" description="ABC3 transporter permease C-terminal" evidence="7">
    <location>
        <begin position="15"/>
        <end position="119"/>
    </location>
</feature>
<keyword evidence="9" id="KW-1185">Reference proteome</keyword>
<dbReference type="EMBL" id="FOHA01000011">
    <property type="protein sequence ID" value="SER93031.1"/>
    <property type="molecule type" value="Genomic_DNA"/>
</dbReference>
<keyword evidence="4 6" id="KW-1133">Transmembrane helix</keyword>
<dbReference type="Pfam" id="PF02687">
    <property type="entry name" value="FtsX"/>
    <property type="match status" value="1"/>
</dbReference>
<feature type="transmembrane region" description="Helical" evidence="6">
    <location>
        <begin position="99"/>
        <end position="121"/>
    </location>
</feature>
<gene>
    <name evidence="8" type="ORF">SAMN04488559_11125</name>
</gene>
<evidence type="ECO:0000313" key="9">
    <source>
        <dbReference type="Proteomes" id="UP000198948"/>
    </source>
</evidence>
<evidence type="ECO:0000259" key="7">
    <source>
        <dbReference type="Pfam" id="PF02687"/>
    </source>
</evidence>
<keyword evidence="3 6" id="KW-0812">Transmembrane</keyword>
<dbReference type="InterPro" id="IPR003838">
    <property type="entry name" value="ABC3_permease_C"/>
</dbReference>
<evidence type="ECO:0000256" key="6">
    <source>
        <dbReference type="SAM" id="Phobius"/>
    </source>
</evidence>
<name>A0A1H9T783_9LACT</name>
<reference evidence="8 9" key="1">
    <citation type="submission" date="2016-10" db="EMBL/GenBank/DDBJ databases">
        <authorList>
            <person name="de Groot N.N."/>
        </authorList>
    </citation>
    <scope>NUCLEOTIDE SEQUENCE [LARGE SCALE GENOMIC DNA]</scope>
    <source>
        <strain evidence="8 9">DSM 13760</strain>
    </source>
</reference>
<dbReference type="GO" id="GO:0005886">
    <property type="term" value="C:plasma membrane"/>
    <property type="evidence" value="ECO:0007669"/>
    <property type="project" value="UniProtKB-SubCell"/>
</dbReference>